<comment type="function">
    <text evidence="6">H(+)-stimulated, divalent metal cation uptake system.</text>
</comment>
<dbReference type="GO" id="GO:0015293">
    <property type="term" value="F:symporter activity"/>
    <property type="evidence" value="ECO:0007669"/>
    <property type="project" value="UniProtKB-UniRule"/>
</dbReference>
<dbReference type="NCBIfam" id="NF001923">
    <property type="entry name" value="PRK00701.1"/>
    <property type="match status" value="1"/>
</dbReference>
<evidence type="ECO:0000313" key="8">
    <source>
        <dbReference type="Proteomes" id="UP000215509"/>
    </source>
</evidence>
<feature type="transmembrane region" description="Helical" evidence="6">
    <location>
        <begin position="177"/>
        <end position="199"/>
    </location>
</feature>
<protein>
    <recommendedName>
        <fullName evidence="6">Divalent metal cation transporter MntH</fullName>
    </recommendedName>
</protein>
<feature type="transmembrane region" description="Helical" evidence="6">
    <location>
        <begin position="120"/>
        <end position="143"/>
    </location>
</feature>
<dbReference type="Pfam" id="PF01566">
    <property type="entry name" value="Nramp"/>
    <property type="match status" value="1"/>
</dbReference>
<dbReference type="GO" id="GO:0015086">
    <property type="term" value="F:cadmium ion transmembrane transporter activity"/>
    <property type="evidence" value="ECO:0007669"/>
    <property type="project" value="TreeGrafter"/>
</dbReference>
<comment type="similarity">
    <text evidence="6">Belongs to the NRAMP family.</text>
</comment>
<dbReference type="GO" id="GO:0005384">
    <property type="term" value="F:manganese ion transmembrane transporter activity"/>
    <property type="evidence" value="ECO:0007669"/>
    <property type="project" value="TreeGrafter"/>
</dbReference>
<evidence type="ECO:0000256" key="3">
    <source>
        <dbReference type="ARBA" id="ARBA00022692"/>
    </source>
</evidence>
<keyword evidence="6" id="KW-0406">Ion transport</keyword>
<dbReference type="PANTHER" id="PTHR11706:SF33">
    <property type="entry name" value="NATURAL RESISTANCE-ASSOCIATED MACROPHAGE PROTEIN 2"/>
    <property type="match status" value="1"/>
</dbReference>
<feature type="transmembrane region" description="Helical" evidence="6">
    <location>
        <begin position="70"/>
        <end position="91"/>
    </location>
</feature>
<evidence type="ECO:0000256" key="4">
    <source>
        <dbReference type="ARBA" id="ARBA00022989"/>
    </source>
</evidence>
<comment type="caution">
    <text evidence="7">The sequence shown here is derived from an EMBL/GenBank/DDBJ whole genome shotgun (WGS) entry which is preliminary data.</text>
</comment>
<evidence type="ECO:0000313" key="7">
    <source>
        <dbReference type="EMBL" id="OXM87743.1"/>
    </source>
</evidence>
<proteinExistence type="inferred from homology"/>
<dbReference type="GO" id="GO:0034755">
    <property type="term" value="P:iron ion transmembrane transport"/>
    <property type="evidence" value="ECO:0007669"/>
    <property type="project" value="TreeGrafter"/>
</dbReference>
<keyword evidence="8" id="KW-1185">Reference proteome</keyword>
<feature type="transmembrane region" description="Helical" evidence="6">
    <location>
        <begin position="384"/>
        <end position="406"/>
    </location>
</feature>
<dbReference type="PANTHER" id="PTHR11706">
    <property type="entry name" value="SOLUTE CARRIER PROTEIN FAMILY 11 MEMBER"/>
    <property type="match status" value="1"/>
</dbReference>
<evidence type="ECO:0000256" key="1">
    <source>
        <dbReference type="ARBA" id="ARBA00004141"/>
    </source>
</evidence>
<keyword evidence="5 6" id="KW-0472">Membrane</keyword>
<name>A0A229UWP1_9BACL</name>
<feature type="transmembrane region" description="Helical" evidence="6">
    <location>
        <begin position="361"/>
        <end position="378"/>
    </location>
</feature>
<dbReference type="OrthoDB" id="9787548at2"/>
<keyword evidence="6" id="KW-1003">Cell membrane</keyword>
<evidence type="ECO:0000256" key="5">
    <source>
        <dbReference type="ARBA" id="ARBA00023136"/>
    </source>
</evidence>
<keyword evidence="3 6" id="KW-0812">Transmembrane</keyword>
<dbReference type="EMBL" id="NMQW01000002">
    <property type="protein sequence ID" value="OXM87743.1"/>
    <property type="molecule type" value="Genomic_DNA"/>
</dbReference>
<feature type="transmembrane region" description="Helical" evidence="6">
    <location>
        <begin position="307"/>
        <end position="329"/>
    </location>
</feature>
<dbReference type="AlphaFoldDB" id="A0A229UWP1"/>
<dbReference type="HAMAP" id="MF_00221">
    <property type="entry name" value="NRAMP"/>
    <property type="match status" value="1"/>
</dbReference>
<organism evidence="7 8">
    <name type="scientific">Paenibacillus rigui</name>
    <dbReference type="NCBI Taxonomy" id="554312"/>
    <lineage>
        <taxon>Bacteria</taxon>
        <taxon>Bacillati</taxon>
        <taxon>Bacillota</taxon>
        <taxon>Bacilli</taxon>
        <taxon>Bacillales</taxon>
        <taxon>Paenibacillaceae</taxon>
        <taxon>Paenibacillus</taxon>
    </lineage>
</organism>
<reference evidence="7 8" key="1">
    <citation type="submission" date="2017-07" db="EMBL/GenBank/DDBJ databases">
        <title>Genome sequencing and assembly of Paenibacillus rigui.</title>
        <authorList>
            <person name="Mayilraj S."/>
        </authorList>
    </citation>
    <scope>NUCLEOTIDE SEQUENCE [LARGE SCALE GENOMIC DNA]</scope>
    <source>
        <strain evidence="7 8">JCM 16352</strain>
    </source>
</reference>
<keyword evidence="6" id="KW-0769">Symport</keyword>
<feature type="transmembrane region" description="Helical" evidence="6">
    <location>
        <begin position="149"/>
        <end position="170"/>
    </location>
</feature>
<dbReference type="GO" id="GO:0046872">
    <property type="term" value="F:metal ion binding"/>
    <property type="evidence" value="ECO:0007669"/>
    <property type="project" value="UniProtKB-UniRule"/>
</dbReference>
<comment type="subcellular location">
    <subcellularLocation>
        <location evidence="6">Cell membrane</location>
        <topology evidence="6">Multi-pass membrane protein</topology>
    </subcellularLocation>
    <subcellularLocation>
        <location evidence="1">Membrane</location>
        <topology evidence="1">Multi-pass membrane protein</topology>
    </subcellularLocation>
</comment>
<feature type="transmembrane region" description="Helical" evidence="6">
    <location>
        <begin position="39"/>
        <end position="58"/>
    </location>
</feature>
<dbReference type="InterPro" id="IPR001046">
    <property type="entry name" value="NRAMP_fam"/>
</dbReference>
<dbReference type="Proteomes" id="UP000215509">
    <property type="component" value="Unassembled WGS sequence"/>
</dbReference>
<sequence>MRKEMEIESIDMEAWRSESKLPSLPEVYRSMKVPKKGTWFRKFLAFVGPGYLVAVGYMDPGNWATDIAGGSLFGYTLLSVILLSNLMAMLLQSLAGKLGIVTGRDLAQACRDHYSKPVSIGLWFLCELAIAACDLAEVIGSAIALKLLFGIPLIYGVIITALDVLVVLLLQNKGFRFIETLVIVLMITIGGCFVTEMILSKPDLGGIARGFVPSAEIMTNPMMLYIAIGILGATVMPHNLYLHSSIVQTREFDRSYQGKKQAIRFATWDSSIALFFALFINAAILILSAATFHKAGMTDIAEIEDAYHMLTPLLGTALGSILFGVALLASGQNSTLTGTLAGQIVMEGFLNIRLPGWLRRLITRLIAIIPAVIVTAIAGESGTAKLLILSQVILSLQLSFAVIPLVMFTNDKKKMGRFVNAPWVKVLSWTVACIIALLNAYLLYQTFWG</sequence>
<feature type="transmembrane region" description="Helical" evidence="6">
    <location>
        <begin position="426"/>
        <end position="444"/>
    </location>
</feature>
<keyword evidence="2 6" id="KW-0813">Transport</keyword>
<dbReference type="GO" id="GO:0005886">
    <property type="term" value="C:plasma membrane"/>
    <property type="evidence" value="ECO:0007669"/>
    <property type="project" value="UniProtKB-SubCell"/>
</dbReference>
<dbReference type="NCBIfam" id="NF037982">
    <property type="entry name" value="Nramp_1"/>
    <property type="match status" value="1"/>
</dbReference>
<keyword evidence="4 6" id="KW-1133">Transmembrane helix</keyword>
<evidence type="ECO:0000256" key="2">
    <source>
        <dbReference type="ARBA" id="ARBA00022448"/>
    </source>
</evidence>
<feature type="transmembrane region" description="Helical" evidence="6">
    <location>
        <begin position="263"/>
        <end position="287"/>
    </location>
</feature>
<dbReference type="NCBIfam" id="TIGR01197">
    <property type="entry name" value="nramp"/>
    <property type="match status" value="1"/>
</dbReference>
<accession>A0A229UWP1</accession>
<gene>
    <name evidence="6" type="primary">mntH</name>
    <name evidence="7" type="ORF">CF651_01075</name>
</gene>
<dbReference type="PRINTS" id="PR00447">
    <property type="entry name" value="NATRESASSCMP"/>
</dbReference>
<feature type="transmembrane region" description="Helical" evidence="6">
    <location>
        <begin position="222"/>
        <end position="242"/>
    </location>
</feature>
<evidence type="ECO:0000256" key="6">
    <source>
        <dbReference type="HAMAP-Rule" id="MF_00221"/>
    </source>
</evidence>